<evidence type="ECO:0000313" key="2">
    <source>
        <dbReference type="Proteomes" id="UP000198221"/>
    </source>
</evidence>
<dbReference type="SUPFAM" id="SSF54909">
    <property type="entry name" value="Dimeric alpha+beta barrel"/>
    <property type="match status" value="1"/>
</dbReference>
<proteinExistence type="predicted"/>
<dbReference type="Proteomes" id="UP000198221">
    <property type="component" value="Chromosome I"/>
</dbReference>
<dbReference type="OrthoDB" id="255603at2"/>
<dbReference type="RefSeq" id="WP_157746263.1">
    <property type="nucleotide sequence ID" value="NZ_LT607754.1"/>
</dbReference>
<keyword evidence="2" id="KW-1185">Reference proteome</keyword>
<gene>
    <name evidence="1" type="ORF">GA0070613_0729</name>
</gene>
<dbReference type="InterPro" id="IPR011008">
    <property type="entry name" value="Dimeric_a/b-barrel"/>
</dbReference>
<accession>A0A1C5H2D2</accession>
<evidence type="ECO:0008006" key="3">
    <source>
        <dbReference type="Google" id="ProtNLM"/>
    </source>
</evidence>
<dbReference type="AlphaFoldDB" id="A0A1C5H2D2"/>
<sequence length="100" mass="11212">MALIRTTRFTADPAEADTVLERRRQLLEALRAAFAGPTETRLIRVDERTWVDMWRWDSHETLRAALDGAPRLSEATAAFAVARDVSAEQGDVVDEDVWAG</sequence>
<organism evidence="1 2">
    <name type="scientific">Micromonospora inositola</name>
    <dbReference type="NCBI Taxonomy" id="47865"/>
    <lineage>
        <taxon>Bacteria</taxon>
        <taxon>Bacillati</taxon>
        <taxon>Actinomycetota</taxon>
        <taxon>Actinomycetes</taxon>
        <taxon>Micromonosporales</taxon>
        <taxon>Micromonosporaceae</taxon>
        <taxon>Micromonospora</taxon>
    </lineage>
</organism>
<protein>
    <recommendedName>
        <fullName evidence="3">Antibiotic biosynthesis monooxygenase</fullName>
    </recommendedName>
</protein>
<name>A0A1C5H2D2_9ACTN</name>
<evidence type="ECO:0000313" key="1">
    <source>
        <dbReference type="EMBL" id="SCG40158.1"/>
    </source>
</evidence>
<dbReference type="EMBL" id="LT607754">
    <property type="protein sequence ID" value="SCG40158.1"/>
    <property type="molecule type" value="Genomic_DNA"/>
</dbReference>
<reference evidence="2" key="1">
    <citation type="submission" date="2016-06" db="EMBL/GenBank/DDBJ databases">
        <authorList>
            <person name="Varghese N."/>
            <person name="Submissions Spin"/>
        </authorList>
    </citation>
    <scope>NUCLEOTIDE SEQUENCE [LARGE SCALE GENOMIC DNA]</scope>
    <source>
        <strain evidence="2">DSM 43819</strain>
    </source>
</reference>